<evidence type="ECO:0000256" key="4">
    <source>
        <dbReference type="ARBA" id="ARBA00023004"/>
    </source>
</evidence>
<dbReference type="OrthoDB" id="9790913at2"/>
<keyword evidence="4" id="KW-0408">Iron</keyword>
<dbReference type="GO" id="GO:0019825">
    <property type="term" value="F:oxygen binding"/>
    <property type="evidence" value="ECO:0007669"/>
    <property type="project" value="InterPro"/>
</dbReference>
<protein>
    <submittedName>
        <fullName evidence="6">Hemoglobin</fullName>
    </submittedName>
</protein>
<dbReference type="SUPFAM" id="SSF46458">
    <property type="entry name" value="Globin-like"/>
    <property type="match status" value="1"/>
</dbReference>
<evidence type="ECO:0000256" key="1">
    <source>
        <dbReference type="ARBA" id="ARBA00022448"/>
    </source>
</evidence>
<dbReference type="Pfam" id="PF01152">
    <property type="entry name" value="Bac_globin"/>
    <property type="match status" value="1"/>
</dbReference>
<dbReference type="PANTHER" id="PTHR47366">
    <property type="entry name" value="TWO-ON-TWO HEMOGLOBIN-3"/>
    <property type="match status" value="1"/>
</dbReference>
<comment type="similarity">
    <text evidence="5">Belongs to the truncated hemoglobin family. Group II subfamily.</text>
</comment>
<dbReference type="Proteomes" id="UP000198862">
    <property type="component" value="Unassembled WGS sequence"/>
</dbReference>
<reference evidence="6 7" key="1">
    <citation type="submission" date="2016-10" db="EMBL/GenBank/DDBJ databases">
        <authorList>
            <person name="de Groot N.N."/>
        </authorList>
    </citation>
    <scope>NUCLEOTIDE SEQUENCE [LARGE SCALE GENOMIC DNA]</scope>
    <source>
        <strain evidence="6 7">DSM 6059</strain>
    </source>
</reference>
<dbReference type="EMBL" id="FOLO01000010">
    <property type="protein sequence ID" value="SFC50437.1"/>
    <property type="molecule type" value="Genomic_DNA"/>
</dbReference>
<dbReference type="InterPro" id="IPR012292">
    <property type="entry name" value="Globin/Proto"/>
</dbReference>
<dbReference type="InterPro" id="IPR009050">
    <property type="entry name" value="Globin-like_sf"/>
</dbReference>
<sequence>MNLIKRIFTKDTPQNKSSEIPTPEKTPYEIMGGKSGAYNLAKRFYDIMEKDSYAKPLLDLHPQPLDRIRCVFFEFLSGWLGGPDLFTEKYGHPMLRKRHLPFLIDEELRNQWIYCMNKALDIEIDNPLLRQGLKQSFSQLATHMINQE</sequence>
<evidence type="ECO:0000313" key="7">
    <source>
        <dbReference type="Proteomes" id="UP000198862"/>
    </source>
</evidence>
<gene>
    <name evidence="6" type="ORF">SAMN02745724_01834</name>
</gene>
<dbReference type="GO" id="GO:0005344">
    <property type="term" value="F:oxygen carrier activity"/>
    <property type="evidence" value="ECO:0007669"/>
    <property type="project" value="InterPro"/>
</dbReference>
<keyword evidence="1" id="KW-0813">Transport</keyword>
<name>A0A1I1JP66_9GAMM</name>
<organism evidence="6 7">
    <name type="scientific">Pseudoalteromonas denitrificans DSM 6059</name>
    <dbReference type="NCBI Taxonomy" id="1123010"/>
    <lineage>
        <taxon>Bacteria</taxon>
        <taxon>Pseudomonadati</taxon>
        <taxon>Pseudomonadota</taxon>
        <taxon>Gammaproteobacteria</taxon>
        <taxon>Alteromonadales</taxon>
        <taxon>Pseudoalteromonadaceae</taxon>
        <taxon>Pseudoalteromonas</taxon>
    </lineage>
</organism>
<dbReference type="InterPro" id="IPR044203">
    <property type="entry name" value="GlbO/GLB3-like"/>
</dbReference>
<dbReference type="STRING" id="1123010.SAMN02745724_01834"/>
<dbReference type="GO" id="GO:0020037">
    <property type="term" value="F:heme binding"/>
    <property type="evidence" value="ECO:0007669"/>
    <property type="project" value="InterPro"/>
</dbReference>
<dbReference type="Gene3D" id="1.10.490.10">
    <property type="entry name" value="Globins"/>
    <property type="match status" value="1"/>
</dbReference>
<dbReference type="InterPro" id="IPR001486">
    <property type="entry name" value="Hemoglobin_trunc"/>
</dbReference>
<proteinExistence type="inferred from homology"/>
<evidence type="ECO:0000256" key="3">
    <source>
        <dbReference type="ARBA" id="ARBA00022723"/>
    </source>
</evidence>
<keyword evidence="3" id="KW-0479">Metal-binding</keyword>
<keyword evidence="7" id="KW-1185">Reference proteome</keyword>
<dbReference type="AlphaFoldDB" id="A0A1I1JP66"/>
<evidence type="ECO:0000313" key="6">
    <source>
        <dbReference type="EMBL" id="SFC50437.1"/>
    </source>
</evidence>
<dbReference type="RefSeq" id="WP_091982999.1">
    <property type="nucleotide sequence ID" value="NZ_FOLO01000010.1"/>
</dbReference>
<evidence type="ECO:0000256" key="2">
    <source>
        <dbReference type="ARBA" id="ARBA00022617"/>
    </source>
</evidence>
<evidence type="ECO:0000256" key="5">
    <source>
        <dbReference type="ARBA" id="ARBA00034496"/>
    </source>
</evidence>
<dbReference type="CDD" id="cd14773">
    <property type="entry name" value="TrHb2_PhHbO-like_O"/>
    <property type="match status" value="1"/>
</dbReference>
<dbReference type="PANTHER" id="PTHR47366:SF1">
    <property type="entry name" value="TWO-ON-TWO HEMOGLOBIN-3"/>
    <property type="match status" value="1"/>
</dbReference>
<keyword evidence="2" id="KW-0349">Heme</keyword>
<accession>A0A1I1JP66</accession>
<dbReference type="GO" id="GO:0046872">
    <property type="term" value="F:metal ion binding"/>
    <property type="evidence" value="ECO:0007669"/>
    <property type="project" value="UniProtKB-KW"/>
</dbReference>